<keyword evidence="3" id="KW-1185">Reference proteome</keyword>
<name>A0AAD2FW42_9STRA</name>
<sequence length="2821" mass="317078">MVKSKSKANRKPKTNSDAEIVAAMEYVDTAHFLLNNYGRYGLAERVCYHFDLIEALGTSKTKSNQSTGDHVLSSAFSGVTGLLDFSPVGTSNKMQKRQRRAIRNQTQKFNEDAKRLRNTSDTCCYQPRQLPLRVHPTSRVYFAYEVTRIAFCLDASPSLTNTCGVSGGSKVDCCPLDRLPQMAKTFFTALVKEVESTLITDGGHWTPEVAVSVIAVYPLGKKVETDLLVRDFRVKDLQSAEMLVKKIDHWIHHEVEYGISERMCRENPASTFCVPMYSSSMRDILDTGDYALSVLSSEARPLIVVATDCRSVSCEGIVDVYLDIDRVDVPVIVLDLSSPETHAMAGKKASMKKKELNFLTYDPANPSAFPLHLSDDSEALFGICRATGGAFLDSNILQDASERIVGVDTEFGSIAPNASRPKYSKMNRVQWLTLFSLSPLSPTYASGARLPPPPYLQKHLTLNQADEIVAQEIQPTNAGITRHETLAGHPFKLGDQKQPTSKRTYANSRTTFSTYVVYPIRIKALLLVRIKEGYRAKQYGSSTADANKVVIQFKLPLQLGTVLHYELSYTASSSKNPIVGSAHIKIVVSGNTKFIQSVKNDFLRHGTVQETRPFTTAQRASARLCQVIRRIRLEDLKASSLCPPLQWSSQLGSMDSPFVKRLGALTEEQRRRHFQRDEFDVLFTGRMPYAVSDDFFSDFIATDNGEQELFDHLAQWSTQIVSPRTHYVKQLFKNKSTYCVVGLKPSMIASRIYSLTIEYYGGIDPNDRLETLESLKTSIDDLKDVMVLRKQLGPYLAGITNTRFWYLGKIEIEFHHARWELVIDPELLPLLMKRRLEIGQFLLLHSTPTRAMFGKLAEQEAITGAAGDLVQYQIAIMTDRVVVDLHMESESAIFTPFRPSQSKANRFDSMVQRIRQRDQQCGRALRSRTNLLMALQSPGLERQEDVSMRESHRESAKRIMAYSSAVSSKLRFFHHSMYFSNDLLCKMVSDFLLSKPLGLRVQKLDIGTDELMIDEGRGLWYVVQFDRETMSLLHLSLDDKVEETEDGVQTFRTLTFFTSSISALYSKRDDMGDDDSIDSHISEYLCVTDFADHIEAPISKVFSSAGYLSMRSKDHQSIDFFQPVDLGKVMEPCEFVDVASVVTAAASNYSFDDEASVVTTKASNQKEDDGLREYDRSKLYQMISSILSPIPGNEECMFYCGEGQVEDDQDLRSHDSESQSAASVGSLDLHDSSNSVNNGEDEFDETEVPNLDDGSIGVTNGNNDSVAFEKSLLAPIFVRFLLDGENASLEDLHQIPKNTRLTAQMSIFKGELSKQGNSQNAGLRLLPRSHHGAALEISSLLKSYVAEQTLENLREQGALISLEGLQMVKKCLERIQTVASSSIDIFFYVSKTDQMVQASAPAGRELEVEEGFVLLDAELRKSEEFSFRPLVGGGFVVVGSSGFIDFWSFVQVGKEDGILIQTYHPGGSKRANEMMTKIHGFIGGCIHRVNQTLLLERLHRSRTASVLMIPNDQDSDSISNLIIPNDQDSDSISNASSNLVEEEIFLSGCFECPVVFKSDFELYTRCAASPFQVAQRLEGDVLHSFAVSNRRSLFVYKDESDAIFYMRLKAEEAIDDNGSVTLLVYGVNPPGPSVTRQLRTLLQRRILLIGVDMLASILTKNPHFLWMRTDLKFLNSFEEDWASLEKEVPVVSDQSYIYEFPAGANDPCMVLLMFRQNICGSSFFHRLNDFGLSSTGHVSISSVMDEGGAVLSWNSHGFTLYYNNAPSKLDPSFQGVSTLTGKGEMLCREAGAGIAMVEVSLVRADGTPVDETVFAVPVNRNGNAATTEPVESLRFCKLEAKRTDEEAGNICVQIRITGSTIRKEYLHQLVALTLDQALLGWYLEQLLEKTVQLNVRESLLSSKAWNGDTRETQMPELTRLTDILECWHTLPHPAIKKVECQGVIRASSVATTTLEVLEKAVLPLLTIDMSPPFGNQVSSLRILRLSRSGAPRMVNLAWDNSRREAVVLESTDSPGKDVIKDSPIDCPEYKCFFWLTEEERKKMDRSLQVYEGIMIHDGISERNPTIETLEEVKGRFPGSFQRSLAFVLSIKRNRRSFWAYNFNPHVLANLSERLNELEMKFLRDVGDSVGLLQKRCLHLLAPSLGFNRPRAMSIRRQEAETAQLTHRERSNNSGSAAKMDRPPRSKRTRRQVSLMRPKLIGKSVEGAAVHAVAASRKRASSNHQFKNVAGKRPPVPRLTRQTSKNGDVGSSTKTEVDAQTTKSHRKDQTQMSEELVRVSQDYSMICMVKNFQIQRLSTLQSKALIKLATVWWPIKNKETIPKDVGQFLFRKAAFAWSDSRPFPPIPNGTGKFFIPLFARYLAALNPGLQIVPIRLNGSVSKEYDSILLSSEVKNVRGCKAFVAVLLSRVTIDGKDIIRSEGAVINLPRRSREAQLKKGGGTLRSSMFIEKDSAGMAKLGHELHQRLCLDRNLFDFNASMMERTVRLQETTFELKDIVPTMRRMMSKFSLERQKRIPKLNYRVFEAAVILKNYNDKFISKFNGEELFQRLYAEAEDMDMIRCEQGLCFKKGISVRGSHCVCFLTSNETELSKMQLVLLCRTQGRDLADFMFREGSNVAIRILDNIVLESSGMAFKALRTAARDLLKDSLWRLLSSPTQLQEPAPISMQAEIQELLALTHARRLREVQDRLLGHRKNSNSSKFKSSLMNPSVLLDVNWDSLCDAMHHDPAFAPHWVLDDDSLMSSHWSQSGLLSPIQSSLKITSHLFYLSSADLFLLFGINHLKRTIEMVSLVEKDDSVAPERRQIAIQQLYNFLLHFMWQSL</sequence>
<evidence type="ECO:0000313" key="2">
    <source>
        <dbReference type="EMBL" id="CAJ1954420.1"/>
    </source>
</evidence>
<evidence type="ECO:0000313" key="3">
    <source>
        <dbReference type="Proteomes" id="UP001295423"/>
    </source>
</evidence>
<feature type="region of interest" description="Disordered" evidence="1">
    <location>
        <begin position="2211"/>
        <end position="2273"/>
    </location>
</feature>
<organism evidence="2 3">
    <name type="scientific">Cylindrotheca closterium</name>
    <dbReference type="NCBI Taxonomy" id="2856"/>
    <lineage>
        <taxon>Eukaryota</taxon>
        <taxon>Sar</taxon>
        <taxon>Stramenopiles</taxon>
        <taxon>Ochrophyta</taxon>
        <taxon>Bacillariophyta</taxon>
        <taxon>Bacillariophyceae</taxon>
        <taxon>Bacillariophycidae</taxon>
        <taxon>Bacillariales</taxon>
        <taxon>Bacillariaceae</taxon>
        <taxon>Cylindrotheca</taxon>
    </lineage>
</organism>
<feature type="region of interest" description="Disordered" evidence="1">
    <location>
        <begin position="2155"/>
        <end position="2199"/>
    </location>
</feature>
<dbReference type="InterPro" id="IPR033228">
    <property type="entry name" value="SZT2"/>
</dbReference>
<comment type="caution">
    <text evidence="2">The sequence shown here is derived from an EMBL/GenBank/DDBJ whole genome shotgun (WGS) entry which is preliminary data.</text>
</comment>
<dbReference type="EMBL" id="CAKOGP040001869">
    <property type="protein sequence ID" value="CAJ1954420.1"/>
    <property type="molecule type" value="Genomic_DNA"/>
</dbReference>
<gene>
    <name evidence="2" type="ORF">CYCCA115_LOCUS15012</name>
</gene>
<reference evidence="2" key="1">
    <citation type="submission" date="2023-08" db="EMBL/GenBank/DDBJ databases">
        <authorList>
            <person name="Audoor S."/>
            <person name="Bilcke G."/>
        </authorList>
    </citation>
    <scope>NUCLEOTIDE SEQUENCE</scope>
</reference>
<dbReference type="Proteomes" id="UP001295423">
    <property type="component" value="Unassembled WGS sequence"/>
</dbReference>
<protein>
    <submittedName>
        <fullName evidence="2">Uncharacterized protein</fullName>
    </submittedName>
</protein>
<dbReference type="PANTHER" id="PTHR14918:SF3">
    <property type="entry name" value="KICSTOR COMPLEX PROTEIN SZT2"/>
    <property type="match status" value="1"/>
</dbReference>
<feature type="region of interest" description="Disordered" evidence="1">
    <location>
        <begin position="1207"/>
        <end position="1257"/>
    </location>
</feature>
<evidence type="ECO:0000256" key="1">
    <source>
        <dbReference type="SAM" id="MobiDB-lite"/>
    </source>
</evidence>
<proteinExistence type="predicted"/>
<feature type="compositionally biased region" description="Basic and acidic residues" evidence="1">
    <location>
        <begin position="2155"/>
        <end position="2170"/>
    </location>
</feature>
<dbReference type="PANTHER" id="PTHR14918">
    <property type="entry name" value="KICSTOR COMPLEX PROTEIN SZT2"/>
    <property type="match status" value="1"/>
</dbReference>
<accession>A0AAD2FW42</accession>
<dbReference type="GO" id="GO:0005777">
    <property type="term" value="C:peroxisome"/>
    <property type="evidence" value="ECO:0007669"/>
    <property type="project" value="InterPro"/>
</dbReference>
<feature type="compositionally biased region" description="Polar residues" evidence="1">
    <location>
        <begin position="2239"/>
        <end position="2261"/>
    </location>
</feature>